<feature type="compositionally biased region" description="Low complexity" evidence="1">
    <location>
        <begin position="264"/>
        <end position="289"/>
    </location>
</feature>
<evidence type="ECO:0000256" key="1">
    <source>
        <dbReference type="SAM" id="MobiDB-lite"/>
    </source>
</evidence>
<dbReference type="RefSeq" id="XP_008870014.1">
    <property type="nucleotide sequence ID" value="XM_008871792.1"/>
</dbReference>
<reference evidence="2" key="1">
    <citation type="submission" date="2013-12" db="EMBL/GenBank/DDBJ databases">
        <title>The Genome Sequence of Aphanomyces invadans NJM9701.</title>
        <authorList>
            <consortium name="The Broad Institute Genomics Platform"/>
            <person name="Russ C."/>
            <person name="Tyler B."/>
            <person name="van West P."/>
            <person name="Dieguez-Uribeondo J."/>
            <person name="Young S.K."/>
            <person name="Zeng Q."/>
            <person name="Gargeya S."/>
            <person name="Fitzgerald M."/>
            <person name="Abouelleil A."/>
            <person name="Alvarado L."/>
            <person name="Chapman S.B."/>
            <person name="Gainer-Dewar J."/>
            <person name="Goldberg J."/>
            <person name="Griggs A."/>
            <person name="Gujja S."/>
            <person name="Hansen M."/>
            <person name="Howarth C."/>
            <person name="Imamovic A."/>
            <person name="Ireland A."/>
            <person name="Larimer J."/>
            <person name="McCowan C."/>
            <person name="Murphy C."/>
            <person name="Pearson M."/>
            <person name="Poon T.W."/>
            <person name="Priest M."/>
            <person name="Roberts A."/>
            <person name="Saif S."/>
            <person name="Shea T."/>
            <person name="Sykes S."/>
            <person name="Wortman J."/>
            <person name="Nusbaum C."/>
            <person name="Birren B."/>
        </authorList>
    </citation>
    <scope>NUCLEOTIDE SEQUENCE [LARGE SCALE GENOMIC DNA]</scope>
    <source>
        <strain evidence="2">NJM9701</strain>
    </source>
</reference>
<feature type="compositionally biased region" description="Basic residues" evidence="1">
    <location>
        <begin position="176"/>
        <end position="186"/>
    </location>
</feature>
<gene>
    <name evidence="2" type="ORF">H310_06652</name>
</gene>
<dbReference type="OrthoDB" id="68458at2759"/>
<sequence>MRRSKDNCHVRFAQQQYSAFRPTQLDNKAAPDSFEIGRGPGYINPHVPSSNRSISLYKVDRCTSLTLVVPIPTDAMYDIDHGLTYDSKHKGNAVPLKSATPRFPETTQSTPGPGAYRTEQFHGAFPTLHKSVTPRDVRQEHVAKHLELKTLMGIAPPPPQQPNATPATDCAMPMRPVKKPLHKSTGRRIEGKPALELEDAAVSSSPSSTICCSSPLIARLTPKNAYNGSFVRSMVATPRYRQALAVGKRTNAYVTDAPLDTSTSNAAVVAPPSAVPTSTESSRSATAASDAVDNSQVAPLPVLSLTSEVVQQDIALSDHVVSTS</sequence>
<proteinExistence type="predicted"/>
<dbReference type="GeneID" id="20083702"/>
<name>A0A024U3N1_9STRA</name>
<dbReference type="EMBL" id="KI913963">
    <property type="protein sequence ID" value="ETW01016.1"/>
    <property type="molecule type" value="Genomic_DNA"/>
</dbReference>
<protein>
    <submittedName>
        <fullName evidence="2">Uncharacterized protein</fullName>
    </submittedName>
</protein>
<dbReference type="eggNOG" id="ENOG502SFJ1">
    <property type="taxonomic scope" value="Eukaryota"/>
</dbReference>
<accession>A0A024U3N1</accession>
<evidence type="ECO:0000313" key="2">
    <source>
        <dbReference type="EMBL" id="ETW01016.1"/>
    </source>
</evidence>
<dbReference type="AlphaFoldDB" id="A0A024U3N1"/>
<organism evidence="2">
    <name type="scientific">Aphanomyces invadans</name>
    <dbReference type="NCBI Taxonomy" id="157072"/>
    <lineage>
        <taxon>Eukaryota</taxon>
        <taxon>Sar</taxon>
        <taxon>Stramenopiles</taxon>
        <taxon>Oomycota</taxon>
        <taxon>Saprolegniomycetes</taxon>
        <taxon>Saprolegniales</taxon>
        <taxon>Verrucalvaceae</taxon>
        <taxon>Aphanomyces</taxon>
    </lineage>
</organism>
<feature type="region of interest" description="Disordered" evidence="1">
    <location>
        <begin position="264"/>
        <end position="293"/>
    </location>
</feature>
<dbReference type="VEuPathDB" id="FungiDB:H310_06652"/>
<feature type="region of interest" description="Disordered" evidence="1">
    <location>
        <begin position="152"/>
        <end position="186"/>
    </location>
</feature>